<dbReference type="EMBL" id="LACB01000384">
    <property type="protein sequence ID" value="KAJ9483930.1"/>
    <property type="molecule type" value="Genomic_DNA"/>
</dbReference>
<accession>A0AAI9X4U6</accession>
<proteinExistence type="predicted"/>
<name>A0AAI9X4U6_PENTH</name>
<evidence type="ECO:0000313" key="2">
    <source>
        <dbReference type="Proteomes" id="UP001227192"/>
    </source>
</evidence>
<sequence length="75" mass="8583">MKEIMSKNLGKELENEKERIELRKTVIWGVIDEKVGGQRVHGLIRESPKVRALKVPPYISNAINYNLISQQPSVI</sequence>
<organism evidence="1 2">
    <name type="scientific">Penicillium thymicola</name>
    <dbReference type="NCBI Taxonomy" id="293382"/>
    <lineage>
        <taxon>Eukaryota</taxon>
        <taxon>Fungi</taxon>
        <taxon>Dikarya</taxon>
        <taxon>Ascomycota</taxon>
        <taxon>Pezizomycotina</taxon>
        <taxon>Eurotiomycetes</taxon>
        <taxon>Eurotiomycetidae</taxon>
        <taxon>Eurotiales</taxon>
        <taxon>Aspergillaceae</taxon>
        <taxon>Penicillium</taxon>
    </lineage>
</organism>
<keyword evidence="2" id="KW-1185">Reference proteome</keyword>
<dbReference type="Proteomes" id="UP001227192">
    <property type="component" value="Unassembled WGS sequence"/>
</dbReference>
<reference evidence="1" key="1">
    <citation type="submission" date="2015-06" db="EMBL/GenBank/DDBJ databases">
        <authorList>
            <person name="Nguyen H."/>
        </authorList>
    </citation>
    <scope>NUCLEOTIDE SEQUENCE</scope>
    <source>
        <strain evidence="1">DAOM 180753</strain>
    </source>
</reference>
<evidence type="ECO:0000313" key="1">
    <source>
        <dbReference type="EMBL" id="KAJ9483930.1"/>
    </source>
</evidence>
<protein>
    <submittedName>
        <fullName evidence="1">Uncharacterized protein</fullName>
    </submittedName>
</protein>
<gene>
    <name evidence="1" type="ORF">VN97_g9462</name>
</gene>
<comment type="caution">
    <text evidence="1">The sequence shown here is derived from an EMBL/GenBank/DDBJ whole genome shotgun (WGS) entry which is preliminary data.</text>
</comment>
<reference evidence="1" key="2">
    <citation type="journal article" date="2016" name="Fungal Biol.">
        <title>Ochratoxin A production by Penicillium thymicola.</title>
        <authorList>
            <person name="Nguyen H.D.T."/>
            <person name="McMullin D.R."/>
            <person name="Ponomareva E."/>
            <person name="Riley R."/>
            <person name="Pomraning K.R."/>
            <person name="Baker S.E."/>
            <person name="Seifert K.A."/>
        </authorList>
    </citation>
    <scope>NUCLEOTIDE SEQUENCE</scope>
    <source>
        <strain evidence="1">DAOM 180753</strain>
    </source>
</reference>
<dbReference type="AlphaFoldDB" id="A0AAI9X4U6"/>